<dbReference type="Proteomes" id="UP001497480">
    <property type="component" value="Unassembled WGS sequence"/>
</dbReference>
<proteinExistence type="inferred from homology"/>
<dbReference type="GO" id="GO:0017004">
    <property type="term" value="P:cytochrome complex assembly"/>
    <property type="evidence" value="ECO:0007669"/>
    <property type="project" value="UniProtKB-KW"/>
</dbReference>
<feature type="domain" description="Cytochrome c assembly protein" evidence="5">
    <location>
        <begin position="44"/>
        <end position="164"/>
    </location>
</feature>
<dbReference type="PANTHER" id="PTHR43653:SF1">
    <property type="entry name" value="CYTOCHROME C-TYPE BIOGENESIS PROTEIN CCMF"/>
    <property type="match status" value="1"/>
</dbReference>
<feature type="transmembrane region" description="Helical" evidence="4">
    <location>
        <begin position="54"/>
        <end position="73"/>
    </location>
</feature>
<keyword evidence="4" id="KW-0812">Transmembrane</keyword>
<dbReference type="PANTHER" id="PTHR43653">
    <property type="entry name" value="CYTOCHROME C ASSEMBLY PROTEIN-RELATED"/>
    <property type="match status" value="1"/>
</dbReference>
<dbReference type="AlphaFoldDB" id="A0AAV1YGZ0"/>
<keyword evidence="4" id="KW-1133">Transmembrane helix</keyword>
<comment type="caution">
    <text evidence="6">The sequence shown here is derived from an EMBL/GenBank/DDBJ whole genome shotgun (WGS) entry which is preliminary data.</text>
</comment>
<keyword evidence="4" id="KW-0472">Membrane</keyword>
<evidence type="ECO:0000313" key="6">
    <source>
        <dbReference type="EMBL" id="CAL0332799.1"/>
    </source>
</evidence>
<protein>
    <recommendedName>
        <fullName evidence="5">Cytochrome c assembly protein domain-containing protein</fullName>
    </recommendedName>
</protein>
<dbReference type="Pfam" id="PF01578">
    <property type="entry name" value="Cytochrom_C_asm"/>
    <property type="match status" value="1"/>
</dbReference>
<dbReference type="GO" id="GO:0016020">
    <property type="term" value="C:membrane"/>
    <property type="evidence" value="ECO:0007669"/>
    <property type="project" value="InterPro"/>
</dbReference>
<feature type="region of interest" description="Disordered" evidence="3">
    <location>
        <begin position="307"/>
        <end position="327"/>
    </location>
</feature>
<sequence length="447" mass="51168">MRRDAAYISYTSSLTLLRSTRCVGSRITSEIFSKKFKHVVATCYSALLLHSNRSLLMLLCFFAFSSLWTGALVDTGREQAKRAVRNEQKETTTAPLLWSADANKEVSDQDQEKIRILILTCRWFLTVGILPGIWWDHHELRRGGWWFRDPVENASFMPWVLATAQPAIGCRAVFRPATRRRSLRAQLIVEAVALDQELDAYLIIIIIIMGKAFFYRLSATESPSVERDSFIFLDEDYRELEHDELSPVKMRKITRTMGTMNGRSIVYPQGLSLRPRMKKAYLRRHDCCDQELLNIIENRRSKDLVEDQVKSEPKLGSDHSRNEVLGCKGDEKDDLERADDQVGAPYRYCCVGVRVTDKVNYPATEWMTPRSFKWLFSHPFWDHSPFSLPSIGETDADSTSANSLFLVIAGFYPSMEAQLPRESSKSRRQASNKVVRKSGKEELGSKG</sequence>
<dbReference type="InterPro" id="IPR003567">
    <property type="entry name" value="Cyt_c_biogenesis"/>
</dbReference>
<gene>
    <name evidence="6" type="ORF">LLUT_LOCUS33859</name>
</gene>
<dbReference type="InterPro" id="IPR002541">
    <property type="entry name" value="Cyt_c_assembly"/>
</dbReference>
<reference evidence="6 7" key="1">
    <citation type="submission" date="2024-03" db="EMBL/GenBank/DDBJ databases">
        <authorList>
            <person name="Martinez-Hernandez J."/>
        </authorList>
    </citation>
    <scope>NUCLEOTIDE SEQUENCE [LARGE SCALE GENOMIC DNA]</scope>
</reference>
<evidence type="ECO:0000256" key="1">
    <source>
        <dbReference type="ARBA" id="ARBA00009186"/>
    </source>
</evidence>
<feature type="region of interest" description="Disordered" evidence="3">
    <location>
        <begin position="418"/>
        <end position="447"/>
    </location>
</feature>
<organism evidence="6 7">
    <name type="scientific">Lupinus luteus</name>
    <name type="common">European yellow lupine</name>
    <dbReference type="NCBI Taxonomy" id="3873"/>
    <lineage>
        <taxon>Eukaryota</taxon>
        <taxon>Viridiplantae</taxon>
        <taxon>Streptophyta</taxon>
        <taxon>Embryophyta</taxon>
        <taxon>Tracheophyta</taxon>
        <taxon>Spermatophyta</taxon>
        <taxon>Magnoliopsida</taxon>
        <taxon>eudicotyledons</taxon>
        <taxon>Gunneridae</taxon>
        <taxon>Pentapetalae</taxon>
        <taxon>rosids</taxon>
        <taxon>fabids</taxon>
        <taxon>Fabales</taxon>
        <taxon>Fabaceae</taxon>
        <taxon>Papilionoideae</taxon>
        <taxon>50 kb inversion clade</taxon>
        <taxon>genistoids sensu lato</taxon>
        <taxon>core genistoids</taxon>
        <taxon>Genisteae</taxon>
        <taxon>Lupinus</taxon>
    </lineage>
</organism>
<feature type="compositionally biased region" description="Basic and acidic residues" evidence="3">
    <location>
        <begin position="438"/>
        <end position="447"/>
    </location>
</feature>
<dbReference type="GO" id="GO:0015232">
    <property type="term" value="F:heme transmembrane transporter activity"/>
    <property type="evidence" value="ECO:0007669"/>
    <property type="project" value="InterPro"/>
</dbReference>
<feature type="transmembrane region" description="Helical" evidence="4">
    <location>
        <begin position="155"/>
        <end position="174"/>
    </location>
</feature>
<comment type="similarity">
    <text evidence="1">Belongs to the CcmF/CycK/Ccl1/NrfE/CcsA family.</text>
</comment>
<name>A0AAV1YGZ0_LUPLU</name>
<keyword evidence="2" id="KW-0201">Cytochrome c-type biogenesis</keyword>
<evidence type="ECO:0000256" key="2">
    <source>
        <dbReference type="ARBA" id="ARBA00022748"/>
    </source>
</evidence>
<dbReference type="EMBL" id="CAXHTB010000024">
    <property type="protein sequence ID" value="CAL0332799.1"/>
    <property type="molecule type" value="Genomic_DNA"/>
</dbReference>
<evidence type="ECO:0000313" key="7">
    <source>
        <dbReference type="Proteomes" id="UP001497480"/>
    </source>
</evidence>
<dbReference type="GO" id="GO:0020037">
    <property type="term" value="F:heme binding"/>
    <property type="evidence" value="ECO:0007669"/>
    <property type="project" value="InterPro"/>
</dbReference>
<accession>A0AAV1YGZ0</accession>
<keyword evidence="7" id="KW-1185">Reference proteome</keyword>
<feature type="compositionally biased region" description="Basic residues" evidence="3">
    <location>
        <begin position="426"/>
        <end position="437"/>
    </location>
</feature>
<evidence type="ECO:0000259" key="5">
    <source>
        <dbReference type="Pfam" id="PF01578"/>
    </source>
</evidence>
<dbReference type="PRINTS" id="PR01410">
    <property type="entry name" value="CCBIOGENESIS"/>
</dbReference>
<feature type="transmembrane region" description="Helical" evidence="4">
    <location>
        <begin position="114"/>
        <end position="135"/>
    </location>
</feature>
<evidence type="ECO:0000256" key="4">
    <source>
        <dbReference type="SAM" id="Phobius"/>
    </source>
</evidence>
<evidence type="ECO:0000256" key="3">
    <source>
        <dbReference type="SAM" id="MobiDB-lite"/>
    </source>
</evidence>